<comment type="caution">
    <text evidence="6">The sequence shown here is derived from an EMBL/GenBank/DDBJ whole genome shotgun (WGS) entry which is preliminary data.</text>
</comment>
<dbReference type="GO" id="GO:0030246">
    <property type="term" value="F:carbohydrate binding"/>
    <property type="evidence" value="ECO:0007669"/>
    <property type="project" value="InterPro"/>
</dbReference>
<keyword evidence="7" id="KW-1185">Reference proteome</keyword>
<keyword evidence="6" id="KW-0675">Receptor</keyword>
<dbReference type="RefSeq" id="WP_152765089.1">
    <property type="nucleotide sequence ID" value="NZ_WHLY01000002.1"/>
</dbReference>
<feature type="domain" description="Outer membrane protein beta-barrel" evidence="5">
    <location>
        <begin position="403"/>
        <end position="805"/>
    </location>
</feature>
<keyword evidence="4" id="KW-0812">Transmembrane</keyword>
<protein>
    <submittedName>
        <fullName evidence="6">TonB-dependent receptor</fullName>
    </submittedName>
</protein>
<accession>A0A7C9BGB7</accession>
<evidence type="ECO:0000313" key="7">
    <source>
        <dbReference type="Proteomes" id="UP000479293"/>
    </source>
</evidence>
<dbReference type="Gene3D" id="2.170.130.10">
    <property type="entry name" value="TonB-dependent receptor, plug domain"/>
    <property type="match status" value="1"/>
</dbReference>
<dbReference type="Pfam" id="PF14905">
    <property type="entry name" value="OMP_b-brl_3"/>
    <property type="match status" value="1"/>
</dbReference>
<dbReference type="InterPro" id="IPR037066">
    <property type="entry name" value="Plug_dom_sf"/>
</dbReference>
<sequence>MKNKKTPRTMDAANFPSFTQLCWIAIIAGSMCLFSGAMYAQSLARATVSGQLFDASGQPLGFATVLLLRPDSTMAKGAVTDTTGQYFFEGVQPGTYTVAGTMIGYTRVVSAPFTIKEGQLTARVFPLVSREASQTLGEVKIAAQKPFIEQLPDKTVINVENSIVASGSNALEVLERAPGVLVDNQNERIVLKGREGTLVMIDDKPTYLSAQEVINLLRNTPSNSIEAIELITNPSARYDAAGNAGIINIRLKRGARTDGTNGSLTISSGYGRYPKSSPGFSLNHRSGKLSLFTNYNYDYRKSFGNVDARRYFGEGDSLTRVRNLGDRPNTSQSHTFKVGGDYALGKHTTVGLMVNGMLSGNTARIDNRNLVYNAQDQLTQTVTMINASTRDMQRLSANANLKHTFDTLGREIVADFDIAQVGIQIEDNMDTRYFGPGNEEIRPALLQRNIPLSTVTIRAAKADYVHPLGKGTKLEAGAKVSYVSSDNDLQFETRAESGSYVPDPQRSNHFLYDETIAAAYLNASRERGKWDLQAGLRAEQTYSVGNSLTLQKVVDRRYLNLFPSAFVTYNASKSHQWRASYSRRIDRPGYQSLNPFIYVMDAYTYREGNPFLRPQYTNAFQVGYSYKGETSISLSYNHTTDAMIGVNDQIGEQVRVTTVNVATFHNVNLNLSLPWQPVKWWTLRPSVDVFWNAYDAQYAGLPLNYRQFSANANLNQSFLLPHGFSAEISAFYNSPSVYGQMFFRSQGQVSVGLQKNLMKKTASLRLNVSDLFYTMRNAGTTNYGNTNLSFVSRFESRVARLTFTYNFGNRNLKAARQRRTGVEDEQGRI</sequence>
<keyword evidence="3" id="KW-0998">Cell outer membrane</keyword>
<keyword evidence="4" id="KW-1133">Transmembrane helix</keyword>
<dbReference type="EMBL" id="WHLY01000002">
    <property type="protein sequence ID" value="MPR36838.1"/>
    <property type="molecule type" value="Genomic_DNA"/>
</dbReference>
<dbReference type="GO" id="GO:0009279">
    <property type="term" value="C:cell outer membrane"/>
    <property type="evidence" value="ECO:0007669"/>
    <property type="project" value="UniProtKB-SubCell"/>
</dbReference>
<name>A0A7C9BGB7_9BACT</name>
<evidence type="ECO:0000259" key="5">
    <source>
        <dbReference type="Pfam" id="PF14905"/>
    </source>
</evidence>
<reference evidence="6 7" key="1">
    <citation type="submission" date="2019-10" db="EMBL/GenBank/DDBJ databases">
        <title>Draft Genome Sequence of Cytophagaceae sp. SJW1-29.</title>
        <authorList>
            <person name="Choi A."/>
        </authorList>
    </citation>
    <scope>NUCLEOTIDE SEQUENCE [LARGE SCALE GENOMIC DNA]</scope>
    <source>
        <strain evidence="6 7">SJW1-29</strain>
    </source>
</reference>
<evidence type="ECO:0000313" key="6">
    <source>
        <dbReference type="EMBL" id="MPR36838.1"/>
    </source>
</evidence>
<feature type="transmembrane region" description="Helical" evidence="4">
    <location>
        <begin position="21"/>
        <end position="40"/>
    </location>
</feature>
<dbReference type="AlphaFoldDB" id="A0A7C9BGB7"/>
<dbReference type="InterPro" id="IPR013784">
    <property type="entry name" value="Carb-bd-like_fold"/>
</dbReference>
<gene>
    <name evidence="6" type="ORF">GBK04_26780</name>
</gene>
<evidence type="ECO:0000256" key="2">
    <source>
        <dbReference type="ARBA" id="ARBA00023136"/>
    </source>
</evidence>
<organism evidence="6 7">
    <name type="scientific">Salmonirosea aquatica</name>
    <dbReference type="NCBI Taxonomy" id="2654236"/>
    <lineage>
        <taxon>Bacteria</taxon>
        <taxon>Pseudomonadati</taxon>
        <taxon>Bacteroidota</taxon>
        <taxon>Cytophagia</taxon>
        <taxon>Cytophagales</taxon>
        <taxon>Spirosomataceae</taxon>
        <taxon>Salmonirosea</taxon>
    </lineage>
</organism>
<proteinExistence type="predicted"/>
<dbReference type="PANTHER" id="PTHR40980:SF4">
    <property type="entry name" value="TONB-DEPENDENT RECEPTOR-LIKE BETA-BARREL DOMAIN-CONTAINING PROTEIN"/>
    <property type="match status" value="1"/>
</dbReference>
<dbReference type="Pfam" id="PF13620">
    <property type="entry name" value="CarboxypepD_reg"/>
    <property type="match status" value="1"/>
</dbReference>
<comment type="subcellular location">
    <subcellularLocation>
        <location evidence="1">Cell outer membrane</location>
    </subcellularLocation>
</comment>
<dbReference type="Gene3D" id="2.60.40.1120">
    <property type="entry name" value="Carboxypeptidase-like, regulatory domain"/>
    <property type="match status" value="1"/>
</dbReference>
<dbReference type="PANTHER" id="PTHR40980">
    <property type="entry name" value="PLUG DOMAIN-CONTAINING PROTEIN"/>
    <property type="match status" value="1"/>
</dbReference>
<evidence type="ECO:0000256" key="1">
    <source>
        <dbReference type="ARBA" id="ARBA00004442"/>
    </source>
</evidence>
<evidence type="ECO:0000256" key="3">
    <source>
        <dbReference type="ARBA" id="ARBA00023237"/>
    </source>
</evidence>
<dbReference type="InterPro" id="IPR036942">
    <property type="entry name" value="Beta-barrel_TonB_sf"/>
</dbReference>
<evidence type="ECO:0000256" key="4">
    <source>
        <dbReference type="SAM" id="Phobius"/>
    </source>
</evidence>
<keyword evidence="2 4" id="KW-0472">Membrane</keyword>
<dbReference type="Proteomes" id="UP000479293">
    <property type="component" value="Unassembled WGS sequence"/>
</dbReference>
<dbReference type="SUPFAM" id="SSF49452">
    <property type="entry name" value="Starch-binding domain-like"/>
    <property type="match status" value="1"/>
</dbReference>
<dbReference type="SUPFAM" id="SSF56935">
    <property type="entry name" value="Porins"/>
    <property type="match status" value="1"/>
</dbReference>
<dbReference type="InterPro" id="IPR041700">
    <property type="entry name" value="OMP_b-brl_3"/>
</dbReference>
<dbReference type="Gene3D" id="2.40.170.20">
    <property type="entry name" value="TonB-dependent receptor, beta-barrel domain"/>
    <property type="match status" value="1"/>
</dbReference>